<dbReference type="GO" id="GO:0004252">
    <property type="term" value="F:serine-type endopeptidase activity"/>
    <property type="evidence" value="ECO:0007669"/>
    <property type="project" value="InterPro"/>
</dbReference>
<dbReference type="PaxDb" id="2903-EOD15185"/>
<protein>
    <recommendedName>
        <fullName evidence="4">Peptidase S8/S53 domain-containing protein</fullName>
    </recommendedName>
</protein>
<evidence type="ECO:0000256" key="1">
    <source>
        <dbReference type="PROSITE-ProRule" id="PRU01240"/>
    </source>
</evidence>
<evidence type="ECO:0000313" key="6">
    <source>
        <dbReference type="Proteomes" id="UP000013827"/>
    </source>
</evidence>
<dbReference type="STRING" id="2903.R1DL23"/>
<dbReference type="PANTHER" id="PTHR45713:SF6">
    <property type="entry name" value="F5_8 TYPE C DOMAIN-CONTAINING PROTEIN"/>
    <property type="match status" value="1"/>
</dbReference>
<accession>A0A0D3IVA0</accession>
<dbReference type="Gene3D" id="2.60.120.260">
    <property type="entry name" value="Galactose-binding domain-like"/>
    <property type="match status" value="2"/>
</dbReference>
<dbReference type="GO" id="GO:0006508">
    <property type="term" value="P:proteolysis"/>
    <property type="evidence" value="ECO:0007669"/>
    <property type="project" value="InterPro"/>
</dbReference>
<dbReference type="PROSITE" id="PS51892">
    <property type="entry name" value="SUBTILASE"/>
    <property type="match status" value="1"/>
</dbReference>
<name>A0A0D3IVA0_EMIH1</name>
<evidence type="ECO:0000259" key="4">
    <source>
        <dbReference type="Pfam" id="PF00082"/>
    </source>
</evidence>
<dbReference type="InterPro" id="IPR008979">
    <property type="entry name" value="Galactose-bd-like_sf"/>
</dbReference>
<comment type="similarity">
    <text evidence="1">Belongs to the peptidase S8 family.</text>
</comment>
<organism evidence="5 6">
    <name type="scientific">Emiliania huxleyi (strain CCMP1516)</name>
    <dbReference type="NCBI Taxonomy" id="280463"/>
    <lineage>
        <taxon>Eukaryota</taxon>
        <taxon>Haptista</taxon>
        <taxon>Haptophyta</taxon>
        <taxon>Prymnesiophyceae</taxon>
        <taxon>Isochrysidales</taxon>
        <taxon>Noelaerhabdaceae</taxon>
        <taxon>Emiliania</taxon>
    </lineage>
</organism>
<dbReference type="InterPro" id="IPR000209">
    <property type="entry name" value="Peptidase_S8/S53_dom"/>
</dbReference>
<reference evidence="5" key="2">
    <citation type="submission" date="2024-10" db="UniProtKB">
        <authorList>
            <consortium name="EnsemblProtists"/>
        </authorList>
    </citation>
    <scope>IDENTIFICATION</scope>
</reference>
<dbReference type="SUPFAM" id="SSF49785">
    <property type="entry name" value="Galactose-binding domain-like"/>
    <property type="match status" value="2"/>
</dbReference>
<evidence type="ECO:0000313" key="5">
    <source>
        <dbReference type="EnsemblProtists" id="EOD15185"/>
    </source>
</evidence>
<feature type="domain" description="Peptidase S8/S53" evidence="4">
    <location>
        <begin position="195"/>
        <end position="361"/>
    </location>
</feature>
<dbReference type="SUPFAM" id="SSF52743">
    <property type="entry name" value="Subtilisin-like"/>
    <property type="match status" value="1"/>
</dbReference>
<dbReference type="GeneID" id="17261334"/>
<feature type="region of interest" description="Disordered" evidence="2">
    <location>
        <begin position="14"/>
        <end position="36"/>
    </location>
</feature>
<dbReference type="Proteomes" id="UP000013827">
    <property type="component" value="Unassembled WGS sequence"/>
</dbReference>
<sequence length="616" mass="66433">MTSLFLALLASAAAAPATKGRPRATEPPSPPATPPKIRYVVTEEKQTNVATTKGGARAPSKVAQMADVVGGEVKKTIEAALKTLTVVEFEDNSTARAFQDQAERSGLRVEEDQQRFLATSSASASRKRQLAEGTPWGIERVYNEAVPDASFFPSAGVVGVYPGAPDLKIVKVFGEVGLLDDPSTWLVNEACGWTYASEVVDAAQRCVGSGAKILSMSLGGGFSSDFERDAFQKFFNDGILSIAAAGNGGSSSYFYRGSYSWVMRVAAPDSNNGKGGFSQYNGGIDIAAPGVDVVLTVGPPSYTGVGPPGYGWKRGTSMAAPHVFGLAMVYPSFDNADIRTALEQGAEDLGLPGIDDYYGHGLANYQGAEMRLLFDKQAPVSDLSYADSTTGRPWAECGQYTSQWWGVDLGSEVYVRYVRLQNRNDCCAERLTDVDIYLGSTAETYTGNALVKSDVSVLSNVMLEVEINALGRYIYLNRPSAAGLTVCKFYDSSLFDKQAPVSDLSYADSTTGRPWAECGQYTSQWWGVDLGSEVYVRYVRLQNRNDCCPHRLTGIDIYLGTTAETYTGNALVKSDVSVLSNVMLEVEINALGRYIYLNRPSATGLTVCKFYVYGYV</sequence>
<dbReference type="Pfam" id="PF22633">
    <property type="entry name" value="F5_F8_type_C_2"/>
    <property type="match status" value="2"/>
</dbReference>
<keyword evidence="3" id="KW-0732">Signal</keyword>
<evidence type="ECO:0000256" key="3">
    <source>
        <dbReference type="SAM" id="SignalP"/>
    </source>
</evidence>
<feature type="chain" id="PRO_5044185261" description="Peptidase S8/S53 domain-containing protein" evidence="3">
    <location>
        <begin position="21"/>
        <end position="616"/>
    </location>
</feature>
<dbReference type="Pfam" id="PF00082">
    <property type="entry name" value="Peptidase_S8"/>
    <property type="match status" value="1"/>
</dbReference>
<dbReference type="EnsemblProtists" id="EOD15185">
    <property type="protein sequence ID" value="EOD15185"/>
    <property type="gene ID" value="EMIHUDRAFT_245984"/>
</dbReference>
<dbReference type="InterPro" id="IPR051941">
    <property type="entry name" value="BG_Antigen-Binding_Lectin"/>
</dbReference>
<dbReference type="AlphaFoldDB" id="A0A0D3IVA0"/>
<proteinExistence type="inferred from homology"/>
<comment type="caution">
    <text evidence="1">Lacks conserved residue(s) required for the propagation of feature annotation.</text>
</comment>
<dbReference type="Gene3D" id="3.40.50.200">
    <property type="entry name" value="Peptidase S8/S53 domain"/>
    <property type="match status" value="1"/>
</dbReference>
<dbReference type="HOGENOM" id="CLU_443755_0_0_1"/>
<dbReference type="KEGG" id="ehx:EMIHUDRAFT_245984"/>
<dbReference type="InterPro" id="IPR036852">
    <property type="entry name" value="Peptidase_S8/S53_dom_sf"/>
</dbReference>
<feature type="compositionally biased region" description="Pro residues" evidence="2">
    <location>
        <begin position="25"/>
        <end position="34"/>
    </location>
</feature>
<dbReference type="PANTHER" id="PTHR45713">
    <property type="entry name" value="FTP DOMAIN-CONTAINING PROTEIN"/>
    <property type="match status" value="1"/>
</dbReference>
<dbReference type="RefSeq" id="XP_005767614.1">
    <property type="nucleotide sequence ID" value="XM_005767557.1"/>
</dbReference>
<feature type="signal peptide" evidence="3">
    <location>
        <begin position="1"/>
        <end position="20"/>
    </location>
</feature>
<reference evidence="6" key="1">
    <citation type="journal article" date="2013" name="Nature">
        <title>Pan genome of the phytoplankton Emiliania underpins its global distribution.</title>
        <authorList>
            <person name="Read B.A."/>
            <person name="Kegel J."/>
            <person name="Klute M.J."/>
            <person name="Kuo A."/>
            <person name="Lefebvre S.C."/>
            <person name="Maumus F."/>
            <person name="Mayer C."/>
            <person name="Miller J."/>
            <person name="Monier A."/>
            <person name="Salamov A."/>
            <person name="Young J."/>
            <person name="Aguilar M."/>
            <person name="Claverie J.M."/>
            <person name="Frickenhaus S."/>
            <person name="Gonzalez K."/>
            <person name="Herman E.K."/>
            <person name="Lin Y.C."/>
            <person name="Napier J."/>
            <person name="Ogata H."/>
            <person name="Sarno A.F."/>
            <person name="Shmutz J."/>
            <person name="Schroeder D."/>
            <person name="de Vargas C."/>
            <person name="Verret F."/>
            <person name="von Dassow P."/>
            <person name="Valentin K."/>
            <person name="Van de Peer Y."/>
            <person name="Wheeler G."/>
            <person name="Dacks J.B."/>
            <person name="Delwiche C.F."/>
            <person name="Dyhrman S.T."/>
            <person name="Glockner G."/>
            <person name="John U."/>
            <person name="Richards T."/>
            <person name="Worden A.Z."/>
            <person name="Zhang X."/>
            <person name="Grigoriev I.V."/>
            <person name="Allen A.E."/>
            <person name="Bidle K."/>
            <person name="Borodovsky M."/>
            <person name="Bowler C."/>
            <person name="Brownlee C."/>
            <person name="Cock J.M."/>
            <person name="Elias M."/>
            <person name="Gladyshev V.N."/>
            <person name="Groth M."/>
            <person name="Guda C."/>
            <person name="Hadaegh A."/>
            <person name="Iglesias-Rodriguez M.D."/>
            <person name="Jenkins J."/>
            <person name="Jones B.M."/>
            <person name="Lawson T."/>
            <person name="Leese F."/>
            <person name="Lindquist E."/>
            <person name="Lobanov A."/>
            <person name="Lomsadze A."/>
            <person name="Malik S.B."/>
            <person name="Marsh M.E."/>
            <person name="Mackinder L."/>
            <person name="Mock T."/>
            <person name="Mueller-Roeber B."/>
            <person name="Pagarete A."/>
            <person name="Parker M."/>
            <person name="Probert I."/>
            <person name="Quesneville H."/>
            <person name="Raines C."/>
            <person name="Rensing S.A."/>
            <person name="Riano-Pachon D.M."/>
            <person name="Richier S."/>
            <person name="Rokitta S."/>
            <person name="Shiraiwa Y."/>
            <person name="Soanes D.M."/>
            <person name="van der Giezen M."/>
            <person name="Wahlund T.M."/>
            <person name="Williams B."/>
            <person name="Wilson W."/>
            <person name="Wolfe G."/>
            <person name="Wurch L.L."/>
        </authorList>
    </citation>
    <scope>NUCLEOTIDE SEQUENCE</scope>
</reference>
<evidence type="ECO:0000256" key="2">
    <source>
        <dbReference type="SAM" id="MobiDB-lite"/>
    </source>
</evidence>
<keyword evidence="6" id="KW-1185">Reference proteome</keyword>